<protein>
    <recommendedName>
        <fullName evidence="2">DUF3108 domain-containing protein</fullName>
    </recommendedName>
</protein>
<dbReference type="Proteomes" id="UP000265882">
    <property type="component" value="Unassembled WGS sequence"/>
</dbReference>
<feature type="chain" id="PRO_5017451064" description="DUF3108 domain-containing protein" evidence="1">
    <location>
        <begin position="25"/>
        <end position="274"/>
    </location>
</feature>
<comment type="caution">
    <text evidence="3">The sequence shown here is derived from an EMBL/GenBank/DDBJ whole genome shotgun (WGS) entry which is preliminary data.</text>
</comment>
<accession>A0A3A4NJD6</accession>
<name>A0A3A4NJD6_ABYX5</name>
<evidence type="ECO:0000313" key="3">
    <source>
        <dbReference type="EMBL" id="RJP17280.1"/>
    </source>
</evidence>
<sequence>MKNLICRFIAVVAILLLAAGFAEAVWIDITDSGMEVTGPDTMVLHNVSAVTGYYSVDFLWNAKKNAWVATGAKLEDFSSRDYFPLTDGSTWTYASSIGMPLTLTVSGIDYVCGEPCVRLLDSSGGETYWISDDTGISMTKYVFPDGIFNAWCPPMKISPAHLYIGSQSLNPFYDAVIGTWWGVFGTIDGWSEFSVKGLEDVTVPAGTFTDCFRATFNMSYTGSDGAQGIRTEDAWYAKGVGIVKRMTTDISAYGLSVYKASAGVYELQSYWIAE</sequence>
<dbReference type="InterPro" id="IPR049279">
    <property type="entry name" value="DUF3108-like"/>
</dbReference>
<feature type="signal peptide" evidence="1">
    <location>
        <begin position="1"/>
        <end position="24"/>
    </location>
</feature>
<organism evidence="3 4">
    <name type="scientific">Abyssobacteria bacterium (strain SURF_5)</name>
    <dbReference type="NCBI Taxonomy" id="2093360"/>
    <lineage>
        <taxon>Bacteria</taxon>
        <taxon>Pseudomonadati</taxon>
        <taxon>Candidatus Hydrogenedentota</taxon>
        <taxon>Candidatus Abyssobacteria</taxon>
    </lineage>
</organism>
<dbReference type="EMBL" id="QZKU01000116">
    <property type="protein sequence ID" value="RJP17280.1"/>
    <property type="molecule type" value="Genomic_DNA"/>
</dbReference>
<dbReference type="Pfam" id="PF21347">
    <property type="entry name" value="DUF3108_like"/>
    <property type="match status" value="1"/>
</dbReference>
<dbReference type="Gene3D" id="2.40.360.20">
    <property type="match status" value="1"/>
</dbReference>
<proteinExistence type="predicted"/>
<evidence type="ECO:0000256" key="1">
    <source>
        <dbReference type="SAM" id="SignalP"/>
    </source>
</evidence>
<reference evidence="3 4" key="1">
    <citation type="journal article" date="2017" name="ISME J.">
        <title>Energy and carbon metabolisms in a deep terrestrial subsurface fluid microbial community.</title>
        <authorList>
            <person name="Momper L."/>
            <person name="Jungbluth S.P."/>
            <person name="Lee M.D."/>
            <person name="Amend J.P."/>
        </authorList>
    </citation>
    <scope>NUCLEOTIDE SEQUENCE [LARGE SCALE GENOMIC DNA]</scope>
    <source>
        <strain evidence="3">SURF_5</strain>
    </source>
</reference>
<keyword evidence="1" id="KW-0732">Signal</keyword>
<dbReference type="AlphaFoldDB" id="A0A3A4NJD6"/>
<evidence type="ECO:0000259" key="2">
    <source>
        <dbReference type="Pfam" id="PF21347"/>
    </source>
</evidence>
<feature type="domain" description="DUF3108" evidence="2">
    <location>
        <begin position="195"/>
        <end position="245"/>
    </location>
</feature>
<evidence type="ECO:0000313" key="4">
    <source>
        <dbReference type="Proteomes" id="UP000265882"/>
    </source>
</evidence>
<gene>
    <name evidence="3" type="ORF">C4520_16975</name>
</gene>